<accession>A0A0D3IVU0</accession>
<evidence type="ECO:0000256" key="5">
    <source>
        <dbReference type="PIRSR" id="PIRSR601344-1"/>
    </source>
</evidence>
<dbReference type="GO" id="GO:0009765">
    <property type="term" value="P:photosynthesis, light harvesting"/>
    <property type="evidence" value="ECO:0007669"/>
    <property type="project" value="InterPro"/>
</dbReference>
<evidence type="ECO:0000256" key="4">
    <source>
        <dbReference type="ARBA" id="ARBA00022640"/>
    </source>
</evidence>
<dbReference type="PaxDb" id="2903-EOD15375"/>
<dbReference type="Gene3D" id="1.10.3460.10">
    <property type="entry name" value="Chlorophyll a/b binding protein domain"/>
    <property type="match status" value="1"/>
</dbReference>
<evidence type="ECO:0000256" key="2">
    <source>
        <dbReference type="ARBA" id="ARBA00022528"/>
    </source>
</evidence>
<keyword evidence="4" id="KW-0934">Plastid</keyword>
<proteinExistence type="predicted"/>
<keyword evidence="5" id="KW-0157">Chromophore</keyword>
<dbReference type="eggNOG" id="ENOG502S2YV">
    <property type="taxonomic scope" value="Eukaryota"/>
</dbReference>
<dbReference type="GO" id="GO:0016020">
    <property type="term" value="C:membrane"/>
    <property type="evidence" value="ECO:0007669"/>
    <property type="project" value="InterPro"/>
</dbReference>
<feature type="binding site" description="axial binding residue" evidence="5">
    <location>
        <position position="105"/>
    </location>
    <ligand>
        <name>chlorophyll a</name>
        <dbReference type="ChEBI" id="CHEBI:58416"/>
        <label>2</label>
    </ligand>
    <ligandPart>
        <name>Mg</name>
        <dbReference type="ChEBI" id="CHEBI:25107"/>
    </ligandPart>
</feature>
<dbReference type="KEGG" id="ehx:EMIHUDRAFT_451739"/>
<dbReference type="AlphaFoldDB" id="A0A0D3IVU0"/>
<dbReference type="GeneID" id="17261521"/>
<feature type="binding site" description="axial binding residue" evidence="5">
    <location>
        <position position="102"/>
    </location>
    <ligand>
        <name>chlorophyll a</name>
        <dbReference type="ChEBI" id="CHEBI:58416"/>
        <label>1</label>
    </ligand>
    <ligandPart>
        <name>Mg</name>
        <dbReference type="ChEBI" id="CHEBI:25107"/>
    </ligandPart>
</feature>
<dbReference type="InterPro" id="IPR022796">
    <property type="entry name" value="Chloroa_b-bind"/>
</dbReference>
<keyword evidence="7" id="KW-1185">Reference proteome</keyword>
<feature type="binding site" evidence="5">
    <location>
        <position position="201"/>
    </location>
    <ligand>
        <name>chlorophyll a</name>
        <dbReference type="ChEBI" id="CHEBI:58416"/>
        <label>1</label>
    </ligand>
</feature>
<evidence type="ECO:0000313" key="7">
    <source>
        <dbReference type="Proteomes" id="UP000013827"/>
    </source>
</evidence>
<organism evidence="6 7">
    <name type="scientific">Emiliania huxleyi (strain CCMP1516)</name>
    <dbReference type="NCBI Taxonomy" id="280463"/>
    <lineage>
        <taxon>Eukaryota</taxon>
        <taxon>Haptista</taxon>
        <taxon>Haptophyta</taxon>
        <taxon>Prymnesiophyceae</taxon>
        <taxon>Isochrysidales</taxon>
        <taxon>Noelaerhabdaceae</taxon>
        <taxon>Emiliania</taxon>
    </lineage>
</organism>
<reference evidence="6" key="2">
    <citation type="submission" date="2024-10" db="UniProtKB">
        <authorList>
            <consortium name="EnsemblProtists"/>
        </authorList>
    </citation>
    <scope>IDENTIFICATION</scope>
</reference>
<feature type="binding site" evidence="5">
    <location>
        <position position="204"/>
    </location>
    <ligand>
        <name>chlorophyll a</name>
        <dbReference type="ChEBI" id="CHEBI:58416"/>
        <label>1</label>
    </ligand>
</feature>
<dbReference type="SUPFAM" id="SSF103511">
    <property type="entry name" value="Chlorophyll a-b binding protein"/>
    <property type="match status" value="1"/>
</dbReference>
<reference evidence="7" key="1">
    <citation type="journal article" date="2013" name="Nature">
        <title>Pan genome of the phytoplankton Emiliania underpins its global distribution.</title>
        <authorList>
            <person name="Read B.A."/>
            <person name="Kegel J."/>
            <person name="Klute M.J."/>
            <person name="Kuo A."/>
            <person name="Lefebvre S.C."/>
            <person name="Maumus F."/>
            <person name="Mayer C."/>
            <person name="Miller J."/>
            <person name="Monier A."/>
            <person name="Salamov A."/>
            <person name="Young J."/>
            <person name="Aguilar M."/>
            <person name="Claverie J.M."/>
            <person name="Frickenhaus S."/>
            <person name="Gonzalez K."/>
            <person name="Herman E.K."/>
            <person name="Lin Y.C."/>
            <person name="Napier J."/>
            <person name="Ogata H."/>
            <person name="Sarno A.F."/>
            <person name="Shmutz J."/>
            <person name="Schroeder D."/>
            <person name="de Vargas C."/>
            <person name="Verret F."/>
            <person name="von Dassow P."/>
            <person name="Valentin K."/>
            <person name="Van de Peer Y."/>
            <person name="Wheeler G."/>
            <person name="Dacks J.B."/>
            <person name="Delwiche C.F."/>
            <person name="Dyhrman S.T."/>
            <person name="Glockner G."/>
            <person name="John U."/>
            <person name="Richards T."/>
            <person name="Worden A.Z."/>
            <person name="Zhang X."/>
            <person name="Grigoriev I.V."/>
            <person name="Allen A.E."/>
            <person name="Bidle K."/>
            <person name="Borodovsky M."/>
            <person name="Bowler C."/>
            <person name="Brownlee C."/>
            <person name="Cock J.M."/>
            <person name="Elias M."/>
            <person name="Gladyshev V.N."/>
            <person name="Groth M."/>
            <person name="Guda C."/>
            <person name="Hadaegh A."/>
            <person name="Iglesias-Rodriguez M.D."/>
            <person name="Jenkins J."/>
            <person name="Jones B.M."/>
            <person name="Lawson T."/>
            <person name="Leese F."/>
            <person name="Lindquist E."/>
            <person name="Lobanov A."/>
            <person name="Lomsadze A."/>
            <person name="Malik S.B."/>
            <person name="Marsh M.E."/>
            <person name="Mackinder L."/>
            <person name="Mock T."/>
            <person name="Mueller-Roeber B."/>
            <person name="Pagarete A."/>
            <person name="Parker M."/>
            <person name="Probert I."/>
            <person name="Quesneville H."/>
            <person name="Raines C."/>
            <person name="Rensing S.A."/>
            <person name="Riano-Pachon D.M."/>
            <person name="Richier S."/>
            <person name="Rokitta S."/>
            <person name="Shiraiwa Y."/>
            <person name="Soanes D.M."/>
            <person name="van der Giezen M."/>
            <person name="Wahlund T.M."/>
            <person name="Williams B."/>
            <person name="Wilson W."/>
            <person name="Wolfe G."/>
            <person name="Wurch L.L."/>
        </authorList>
    </citation>
    <scope>NUCLEOTIDE SEQUENCE</scope>
</reference>
<dbReference type="Pfam" id="PF00504">
    <property type="entry name" value="Chloroa_b-bind"/>
    <property type="match status" value="1"/>
</dbReference>
<sequence length="233" mass="24485">MALSFASSTLAFNIAPSAVFAPSRLAAVRMQSPSPHDAITAITFPPFGSQEAAPVDAPPAPPPLPKIKTMMVGDGTLAGDMGFDPLQLADSPDKLAFYREAEVKHARLAMLAAFGWPVSEITNFGGLLNGDGRAPSLLNGGLGNVNGVYWGAVVALAVYWEKFGLDQQFGSKDVSKSPDYLPGMLGFDPLGADSQGMRAAEITNGRVAMVAITVFALEEALTRAPIFPINLLH</sequence>
<dbReference type="HOGENOM" id="CLU_057943_3_0_1"/>
<protein>
    <recommendedName>
        <fullName evidence="8">Light harvesting protein</fullName>
    </recommendedName>
</protein>
<keyword evidence="2" id="KW-0150">Chloroplast</keyword>
<evidence type="ECO:0000256" key="3">
    <source>
        <dbReference type="ARBA" id="ARBA00022531"/>
    </source>
</evidence>
<dbReference type="STRING" id="2903.R1DLJ5"/>
<comment type="subcellular location">
    <subcellularLocation>
        <location evidence="1">Plastid</location>
        <location evidence="1">Chloroplast</location>
    </subcellularLocation>
</comment>
<dbReference type="RefSeq" id="XP_005767804.1">
    <property type="nucleotide sequence ID" value="XM_005767747.1"/>
</dbReference>
<evidence type="ECO:0000313" key="6">
    <source>
        <dbReference type="EnsemblProtists" id="EOD15375"/>
    </source>
</evidence>
<dbReference type="EnsemblProtists" id="EOD15375">
    <property type="protein sequence ID" value="EOD15375"/>
    <property type="gene ID" value="EMIHUDRAFT_451739"/>
</dbReference>
<keyword evidence="3" id="KW-0602">Photosynthesis</keyword>
<name>A0A0D3IVU0_EMIH1</name>
<dbReference type="GO" id="GO:0016168">
    <property type="term" value="F:chlorophyll binding"/>
    <property type="evidence" value="ECO:0007669"/>
    <property type="project" value="UniProtKB-KW"/>
</dbReference>
<dbReference type="Proteomes" id="UP000013827">
    <property type="component" value="Unassembled WGS sequence"/>
</dbReference>
<dbReference type="PANTHER" id="PTHR21649">
    <property type="entry name" value="CHLOROPHYLL A/B BINDING PROTEIN"/>
    <property type="match status" value="1"/>
</dbReference>
<dbReference type="InterPro" id="IPR001344">
    <property type="entry name" value="Chloro_AB-bd_pln"/>
</dbReference>
<feature type="binding site" evidence="5">
    <location>
        <position position="206"/>
    </location>
    <ligand>
        <name>chlorophyll a</name>
        <dbReference type="ChEBI" id="CHEBI:58416"/>
        <label>1</label>
    </ligand>
</feature>
<dbReference type="GO" id="GO:0009507">
    <property type="term" value="C:chloroplast"/>
    <property type="evidence" value="ECO:0007669"/>
    <property type="project" value="UniProtKB-SubCell"/>
</dbReference>
<keyword evidence="5" id="KW-0148">Chlorophyll</keyword>
<evidence type="ECO:0000256" key="1">
    <source>
        <dbReference type="ARBA" id="ARBA00004229"/>
    </source>
</evidence>
<evidence type="ECO:0008006" key="8">
    <source>
        <dbReference type="Google" id="ProtNLM"/>
    </source>
</evidence>
<feature type="binding site" evidence="5">
    <location>
        <position position="107"/>
    </location>
    <ligand>
        <name>chlorophyll b</name>
        <dbReference type="ChEBI" id="CHEBI:61721"/>
        <label>2</label>
    </ligand>
</feature>